<organism evidence="7 8">
    <name type="scientific">Saccoglossus kowalevskii</name>
    <name type="common">Acorn worm</name>
    <dbReference type="NCBI Taxonomy" id="10224"/>
    <lineage>
        <taxon>Eukaryota</taxon>
        <taxon>Metazoa</taxon>
        <taxon>Hemichordata</taxon>
        <taxon>Enteropneusta</taxon>
        <taxon>Harrimaniidae</taxon>
        <taxon>Saccoglossus</taxon>
    </lineage>
</organism>
<dbReference type="InterPro" id="IPR013087">
    <property type="entry name" value="Znf_C2H2_type"/>
</dbReference>
<feature type="compositionally biased region" description="Polar residues" evidence="4">
    <location>
        <begin position="525"/>
        <end position="538"/>
    </location>
</feature>
<evidence type="ECO:0000256" key="1">
    <source>
        <dbReference type="ARBA" id="ARBA00023015"/>
    </source>
</evidence>
<evidence type="ECO:0000313" key="8">
    <source>
        <dbReference type="RefSeq" id="XP_002740058.1"/>
    </source>
</evidence>
<keyword evidence="3" id="KW-0862">Zinc</keyword>
<dbReference type="PANTHER" id="PTHR16515:SF21">
    <property type="entry name" value="PR DOMAIN ZINC FINGER PROTEIN 13"/>
    <property type="match status" value="1"/>
</dbReference>
<dbReference type="InterPro" id="IPR050331">
    <property type="entry name" value="Zinc_finger"/>
</dbReference>
<keyword evidence="2" id="KW-0804">Transcription</keyword>
<dbReference type="Pfam" id="PF21549">
    <property type="entry name" value="PRDM2_PR"/>
    <property type="match status" value="1"/>
</dbReference>
<keyword evidence="3" id="KW-0863">Zinc-finger</keyword>
<feature type="compositionally biased region" description="Polar residues" evidence="4">
    <location>
        <begin position="112"/>
        <end position="142"/>
    </location>
</feature>
<evidence type="ECO:0000256" key="2">
    <source>
        <dbReference type="ARBA" id="ARBA00023163"/>
    </source>
</evidence>
<dbReference type="SUPFAM" id="SSF57667">
    <property type="entry name" value="beta-beta-alpha zinc fingers"/>
    <property type="match status" value="2"/>
</dbReference>
<feature type="region of interest" description="Disordered" evidence="4">
    <location>
        <begin position="490"/>
        <end position="538"/>
    </location>
</feature>
<dbReference type="PROSITE" id="PS00028">
    <property type="entry name" value="ZINC_FINGER_C2H2_1"/>
    <property type="match status" value="3"/>
</dbReference>
<dbReference type="Gene3D" id="3.30.160.60">
    <property type="entry name" value="Classic Zinc Finger"/>
    <property type="match status" value="3"/>
</dbReference>
<proteinExistence type="predicted"/>
<dbReference type="PANTHER" id="PTHR16515">
    <property type="entry name" value="PR DOMAIN ZINC FINGER PROTEIN"/>
    <property type="match status" value="1"/>
</dbReference>
<dbReference type="InterPro" id="IPR036236">
    <property type="entry name" value="Znf_C2H2_sf"/>
</dbReference>
<dbReference type="SMART" id="SM00355">
    <property type="entry name" value="ZnF_C2H2"/>
    <property type="match status" value="4"/>
</dbReference>
<evidence type="ECO:0000256" key="4">
    <source>
        <dbReference type="SAM" id="MobiDB-lite"/>
    </source>
</evidence>
<evidence type="ECO:0000256" key="3">
    <source>
        <dbReference type="PROSITE-ProRule" id="PRU00042"/>
    </source>
</evidence>
<dbReference type="Pfam" id="PF00096">
    <property type="entry name" value="zf-C2H2"/>
    <property type="match status" value="4"/>
</dbReference>
<keyword evidence="3" id="KW-0479">Metal-binding</keyword>
<dbReference type="InterPro" id="IPR001214">
    <property type="entry name" value="SET_dom"/>
</dbReference>
<dbReference type="InterPro" id="IPR046341">
    <property type="entry name" value="SET_dom_sf"/>
</dbReference>
<dbReference type="GeneID" id="100377590"/>
<feature type="region of interest" description="Disordered" evidence="4">
    <location>
        <begin position="107"/>
        <end position="150"/>
    </location>
</feature>
<evidence type="ECO:0000313" key="7">
    <source>
        <dbReference type="Proteomes" id="UP000694865"/>
    </source>
</evidence>
<reference evidence="8" key="1">
    <citation type="submission" date="2025-08" db="UniProtKB">
        <authorList>
            <consortium name="RefSeq"/>
        </authorList>
    </citation>
    <scope>IDENTIFICATION</scope>
    <source>
        <tissue evidence="8">Testes</tissue>
    </source>
</reference>
<keyword evidence="7" id="KW-1185">Reference proteome</keyword>
<evidence type="ECO:0000259" key="6">
    <source>
        <dbReference type="PROSITE" id="PS50280"/>
    </source>
</evidence>
<feature type="domain" description="C2H2-type" evidence="5">
    <location>
        <begin position="417"/>
        <end position="444"/>
    </location>
</feature>
<keyword evidence="1" id="KW-0805">Transcription regulation</keyword>
<gene>
    <name evidence="8" type="primary">LOC100377590</name>
</gene>
<dbReference type="PROSITE" id="PS50157">
    <property type="entry name" value="ZINC_FINGER_C2H2_2"/>
    <property type="match status" value="4"/>
</dbReference>
<evidence type="ECO:0000259" key="5">
    <source>
        <dbReference type="PROSITE" id="PS50157"/>
    </source>
</evidence>
<feature type="compositionally biased region" description="Basic and acidic residues" evidence="4">
    <location>
        <begin position="490"/>
        <end position="523"/>
    </location>
</feature>
<feature type="domain" description="SET" evidence="6">
    <location>
        <begin position="1"/>
        <end position="58"/>
    </location>
</feature>
<accession>A0ABM0GYB2</accession>
<dbReference type="PROSITE" id="PS50280">
    <property type="entry name" value="SET"/>
    <property type="match status" value="1"/>
</dbReference>
<feature type="domain" description="C2H2-type" evidence="5">
    <location>
        <begin position="445"/>
        <end position="472"/>
    </location>
</feature>
<dbReference type="RefSeq" id="XP_002740058.1">
    <property type="nucleotide sequence ID" value="XM_002740012.1"/>
</dbReference>
<feature type="domain" description="C2H2-type" evidence="5">
    <location>
        <begin position="474"/>
        <end position="502"/>
    </location>
</feature>
<protein>
    <submittedName>
        <fullName evidence="8">Zinc finger protein 347-like</fullName>
    </submittedName>
</protein>
<dbReference type="Proteomes" id="UP000694865">
    <property type="component" value="Unplaced"/>
</dbReference>
<feature type="domain" description="C2H2-type" evidence="5">
    <location>
        <begin position="81"/>
        <end position="108"/>
    </location>
</feature>
<dbReference type="SUPFAM" id="SSF82199">
    <property type="entry name" value="SET domain"/>
    <property type="match status" value="1"/>
</dbReference>
<name>A0ABM0GYB2_SACKO</name>
<sequence>MRSVSGSDDYSMRWMRFISTARHRHEQNVEATRREDGRIFFRTVRTILKGEELLVWYSVELGKNMGIPCLSKENIQGDQRYVCNHCWKVFRHPNTLKSHLHFKCSKRETRTNQRSPRASESSPFVSTAAQSRLNSMGTASENHGSKKEDTLITRRHGSPQITPHFNTLFSSNVASAFKPHTSSSTPKDNNRTDSDRAIIRKIDHHPVTITTPIVTSCASLPGHPHLSNGLHGTGEMRKLFSTTPAFPLEKSLSYPGMGTLIPYHHMQSQHKPFEKSCCPIYSQTPHLHTNLSLAAAGGLDRSVEHAHYSDYHHAYHLYPQTYEMHTQSLRTYNSMLPGMHHGGNDYISNSSHFLPYKLPYPNVMKYPEPFSFTAPTEEFSPFKLPNIDREIAMHTQPIHLNEPPTLQQSLGGKKKGHLCIYCGKLYSRKYGLKIHLRTHTGYKPLKCKVCLRPFGDPSNLNKHIRLHAEGDTPYRCEYCGKVLVRRRDLDRHVKSRHPNEASKRTENDSMNKNDIEVVDDPSHESVISNDSSSGSEDQ</sequence>
<dbReference type="Gene3D" id="2.170.270.10">
    <property type="entry name" value="SET domain"/>
    <property type="match status" value="1"/>
</dbReference>